<keyword evidence="2" id="KW-1185">Reference proteome</keyword>
<protein>
    <submittedName>
        <fullName evidence="1">Uncharacterized protein</fullName>
    </submittedName>
</protein>
<dbReference type="Proteomes" id="UP000825701">
    <property type="component" value="Chromosome"/>
</dbReference>
<proteinExistence type="predicted"/>
<dbReference type="InterPro" id="IPR038691">
    <property type="entry name" value="ComJ_sf"/>
</dbReference>
<dbReference type="AlphaFoldDB" id="A0A9E6R546"/>
<evidence type="ECO:0000313" key="1">
    <source>
        <dbReference type="EMBL" id="QZN98372.1"/>
    </source>
</evidence>
<dbReference type="RefSeq" id="WP_261401280.1">
    <property type="nucleotide sequence ID" value="NZ_CP081869.1"/>
</dbReference>
<name>A0A9E6R546_9HYPH</name>
<dbReference type="EMBL" id="CP081869">
    <property type="protein sequence ID" value="QZN98372.1"/>
    <property type="molecule type" value="Genomic_DNA"/>
</dbReference>
<sequence>MAVLFEGELFADYHQIYVADSKLDFVADYPTQWTDEILAQGVNPGPGVVIVCTARDMNTAFRVELHESEPAIDLDAADHAAECGIVTAGEIIVGGCTSHEGQDSPIAVPAGPLRALVVERLRNDQRGPVRRRRPLRGPPLARRERWRRGPQAVEMALTGRRDCVADAPRLPLNRPRRT</sequence>
<dbReference type="Gene3D" id="2.60.34.30">
    <property type="entry name" value="Competence, DNA-entry nuclease inhibitor, ComJ"/>
    <property type="match status" value="1"/>
</dbReference>
<evidence type="ECO:0000313" key="2">
    <source>
        <dbReference type="Proteomes" id="UP000825701"/>
    </source>
</evidence>
<reference evidence="1" key="1">
    <citation type="submission" date="2021-08" db="EMBL/GenBank/DDBJ databases">
        <authorList>
            <person name="Zhang H."/>
            <person name="Xu M."/>
            <person name="Yu Z."/>
            <person name="Yang L."/>
            <person name="Cai Y."/>
        </authorList>
    </citation>
    <scope>NUCLEOTIDE SEQUENCE</scope>
    <source>
        <strain evidence="1">CHL1</strain>
    </source>
</reference>
<accession>A0A9E6R546</accession>
<gene>
    <name evidence="1" type="ORF">K6K41_14770</name>
</gene>
<dbReference type="KEGG" id="cmet:K6K41_14770"/>
<organism evidence="1 2">
    <name type="scientific">Chenggangzhangella methanolivorans</name>
    <dbReference type="NCBI Taxonomy" id="1437009"/>
    <lineage>
        <taxon>Bacteria</taxon>
        <taxon>Pseudomonadati</taxon>
        <taxon>Pseudomonadota</taxon>
        <taxon>Alphaproteobacteria</taxon>
        <taxon>Hyphomicrobiales</taxon>
        <taxon>Methylopilaceae</taxon>
        <taxon>Chenggangzhangella</taxon>
    </lineage>
</organism>